<comment type="similarity">
    <text evidence="2">Belongs to the PhyH family.</text>
</comment>
<dbReference type="STRING" id="215637.A0A4P9ZPI1"/>
<dbReference type="SUPFAM" id="SSF51197">
    <property type="entry name" value="Clavaminate synthase-like"/>
    <property type="match status" value="1"/>
</dbReference>
<evidence type="ECO:0000256" key="2">
    <source>
        <dbReference type="ARBA" id="ARBA00005830"/>
    </source>
</evidence>
<name>A0A4P9ZPI1_9FUNG</name>
<dbReference type="GO" id="GO:0046872">
    <property type="term" value="F:metal ion binding"/>
    <property type="evidence" value="ECO:0007669"/>
    <property type="project" value="UniProtKB-KW"/>
</dbReference>
<evidence type="ECO:0008006" key="7">
    <source>
        <dbReference type="Google" id="ProtNLM"/>
    </source>
</evidence>
<sequence length="289" mass="31782">MAAVQNVTLTPARCQQFNRDGYLVIPDFIARSKANELKARADHLLDSMDLAHHPMTRFKSSDTEQNGDDYFLSSGDKIRFFFEEGAFDDQGHLATDRSRAINKIGHALHALDPIFRAVTINPTVANMARQLGFRSPAILQSMVICKQPKIGGEVPAHQDSSFLFTQPLSAVGFWIALEDCTESNGCLQFIPGSHQTTPLTKRLVRKADGAGTEMISIPPIFSHDAPSSDLSDGPASEPEYVMGEVAAGSLVLIHGSVLHRSSPNRSPRSRFIYTFHMIDGVAQYPADNW</sequence>
<dbReference type="EMBL" id="ML002930">
    <property type="protein sequence ID" value="RKP35217.1"/>
    <property type="molecule type" value="Genomic_DNA"/>
</dbReference>
<comment type="cofactor">
    <cofactor evidence="1">
        <name>Fe cation</name>
        <dbReference type="ChEBI" id="CHEBI:24875"/>
    </cofactor>
</comment>
<keyword evidence="6" id="KW-1185">Reference proteome</keyword>
<dbReference type="AlphaFoldDB" id="A0A4P9ZPI1"/>
<evidence type="ECO:0000313" key="5">
    <source>
        <dbReference type="EMBL" id="RKP35217.1"/>
    </source>
</evidence>
<dbReference type="InterPro" id="IPR008775">
    <property type="entry name" value="Phytyl_CoA_dOase-like"/>
</dbReference>
<accession>A0A4P9ZPI1</accession>
<organism evidence="5 6">
    <name type="scientific">Dimargaris cristalligena</name>
    <dbReference type="NCBI Taxonomy" id="215637"/>
    <lineage>
        <taxon>Eukaryota</taxon>
        <taxon>Fungi</taxon>
        <taxon>Fungi incertae sedis</taxon>
        <taxon>Zoopagomycota</taxon>
        <taxon>Kickxellomycotina</taxon>
        <taxon>Dimargaritomycetes</taxon>
        <taxon>Dimargaritales</taxon>
        <taxon>Dimargaritaceae</taxon>
        <taxon>Dimargaris</taxon>
    </lineage>
</organism>
<dbReference type="Pfam" id="PF05721">
    <property type="entry name" value="PhyH"/>
    <property type="match status" value="1"/>
</dbReference>
<evidence type="ECO:0000256" key="3">
    <source>
        <dbReference type="ARBA" id="ARBA00022723"/>
    </source>
</evidence>
<dbReference type="PANTHER" id="PTHR20883:SF15">
    <property type="entry name" value="PHYTANOYL-COA DIOXYGENASE DOMAIN-CONTAINING PROTEIN 1"/>
    <property type="match status" value="1"/>
</dbReference>
<dbReference type="Gene3D" id="2.60.120.620">
    <property type="entry name" value="q2cbj1_9rhob like domain"/>
    <property type="match status" value="1"/>
</dbReference>
<keyword evidence="4" id="KW-0408">Iron</keyword>
<evidence type="ECO:0000256" key="1">
    <source>
        <dbReference type="ARBA" id="ARBA00001962"/>
    </source>
</evidence>
<reference evidence="6" key="1">
    <citation type="journal article" date="2018" name="Nat. Microbiol.">
        <title>Leveraging single-cell genomics to expand the fungal tree of life.</title>
        <authorList>
            <person name="Ahrendt S.R."/>
            <person name="Quandt C.A."/>
            <person name="Ciobanu D."/>
            <person name="Clum A."/>
            <person name="Salamov A."/>
            <person name="Andreopoulos B."/>
            <person name="Cheng J.F."/>
            <person name="Woyke T."/>
            <person name="Pelin A."/>
            <person name="Henrissat B."/>
            <person name="Reynolds N.K."/>
            <person name="Benny G.L."/>
            <person name="Smith M.E."/>
            <person name="James T.Y."/>
            <person name="Grigoriev I.V."/>
        </authorList>
    </citation>
    <scope>NUCLEOTIDE SEQUENCE [LARGE SCALE GENOMIC DNA]</scope>
    <source>
        <strain evidence="6">RSA 468</strain>
    </source>
</reference>
<evidence type="ECO:0000313" key="6">
    <source>
        <dbReference type="Proteomes" id="UP000268162"/>
    </source>
</evidence>
<protein>
    <recommendedName>
        <fullName evidence="7">Phytanoyl-CoA dioxygenase</fullName>
    </recommendedName>
</protein>
<keyword evidence="3" id="KW-0479">Metal-binding</keyword>
<dbReference type="PANTHER" id="PTHR20883">
    <property type="entry name" value="PHYTANOYL-COA DIOXYGENASE DOMAIN CONTAINING 1"/>
    <property type="match status" value="1"/>
</dbReference>
<proteinExistence type="inferred from homology"/>
<evidence type="ECO:0000256" key="4">
    <source>
        <dbReference type="ARBA" id="ARBA00023004"/>
    </source>
</evidence>
<dbReference type="Proteomes" id="UP000268162">
    <property type="component" value="Unassembled WGS sequence"/>
</dbReference>
<gene>
    <name evidence="5" type="ORF">BJ085DRAFT_42261</name>
</gene>